<name>A0ABN5AUC7_9GAMM</name>
<protein>
    <recommendedName>
        <fullName evidence="6">O-antigen ligase-related domain-containing protein</fullName>
    </recommendedName>
</protein>
<dbReference type="InterPro" id="IPR051533">
    <property type="entry name" value="WaaL-like"/>
</dbReference>
<evidence type="ECO:0000256" key="3">
    <source>
        <dbReference type="ARBA" id="ARBA00022989"/>
    </source>
</evidence>
<evidence type="ECO:0000313" key="7">
    <source>
        <dbReference type="EMBL" id="ASG67558.1"/>
    </source>
</evidence>
<feature type="transmembrane region" description="Helical" evidence="5">
    <location>
        <begin position="119"/>
        <end position="140"/>
    </location>
</feature>
<evidence type="ECO:0000256" key="5">
    <source>
        <dbReference type="SAM" id="Phobius"/>
    </source>
</evidence>
<evidence type="ECO:0000256" key="4">
    <source>
        <dbReference type="ARBA" id="ARBA00023136"/>
    </source>
</evidence>
<comment type="subcellular location">
    <subcellularLocation>
        <location evidence="1">Membrane</location>
        <topology evidence="1">Multi-pass membrane protein</topology>
    </subcellularLocation>
</comment>
<feature type="transmembrane region" description="Helical" evidence="5">
    <location>
        <begin position="373"/>
        <end position="393"/>
    </location>
</feature>
<feature type="transmembrane region" description="Helical" evidence="5">
    <location>
        <begin position="230"/>
        <end position="250"/>
    </location>
</feature>
<dbReference type="Pfam" id="PF04932">
    <property type="entry name" value="Wzy_C"/>
    <property type="match status" value="1"/>
</dbReference>
<feature type="transmembrane region" description="Helical" evidence="5">
    <location>
        <begin position="155"/>
        <end position="174"/>
    </location>
</feature>
<dbReference type="RefSeq" id="WP_088772092.1">
    <property type="nucleotide sequence ID" value="NZ_AP023082.1"/>
</dbReference>
<dbReference type="EMBL" id="CP022132">
    <property type="protein sequence ID" value="ASG67558.1"/>
    <property type="molecule type" value="Genomic_DNA"/>
</dbReference>
<evidence type="ECO:0000259" key="6">
    <source>
        <dbReference type="Pfam" id="PF04932"/>
    </source>
</evidence>
<feature type="transmembrane region" description="Helical" evidence="5">
    <location>
        <begin position="186"/>
        <end position="202"/>
    </location>
</feature>
<feature type="transmembrane region" description="Helical" evidence="5">
    <location>
        <begin position="90"/>
        <end position="112"/>
    </location>
</feature>
<keyword evidence="3 5" id="KW-1133">Transmembrane helix</keyword>
<accession>A0ABN5AUC7</accession>
<organism evidence="7 8">
    <name type="scientific">Francisella halioticida</name>
    <dbReference type="NCBI Taxonomy" id="549298"/>
    <lineage>
        <taxon>Bacteria</taxon>
        <taxon>Pseudomonadati</taxon>
        <taxon>Pseudomonadota</taxon>
        <taxon>Gammaproteobacteria</taxon>
        <taxon>Thiotrichales</taxon>
        <taxon>Francisellaceae</taxon>
        <taxon>Francisella</taxon>
    </lineage>
</organism>
<sequence length="422" mass="48910">MVLESIKVSKFYNFINSFLILLGITFIFTKVNVLGIFTVGVIVNTFIFILFNHRYIKEIILKDFKRISLFLIYPVFLYIMNIVHGDDKLLLFQIWAVLLILPFVTICVRQLYKIKLDYLLYAFVLSGLILMMRLIIYLLFNSHQDRFQNVTPYNTIHSGLLVAMYCAMSIYLFIEFLNLKKYGQSILFIVLFIVSLISLLAVASKGPILAFLLIFLFIIIFKLGIKKSFIFLAILSAFFVVIYFSLGNVISNKIDLSRFNQVVNIEQQYKSKADTSTGIRLQLYKVGIRSFIESPITGLSYADISKLENKMIKKGEIEPFVKTYFHFHNDLLNSLGHYGILGGIGIIVFWVMLFKFYPRISCLGEKNNIHIRYIMFIIFGMFILSSFTDAYIFGSTRPTMILLFVCSIIYSIKFDTKNKDCE</sequence>
<evidence type="ECO:0000313" key="8">
    <source>
        <dbReference type="Proteomes" id="UP000249910"/>
    </source>
</evidence>
<feature type="transmembrane region" description="Helical" evidence="5">
    <location>
        <begin position="335"/>
        <end position="353"/>
    </location>
</feature>
<feature type="transmembrane region" description="Helical" evidence="5">
    <location>
        <begin position="34"/>
        <end position="55"/>
    </location>
</feature>
<evidence type="ECO:0000256" key="2">
    <source>
        <dbReference type="ARBA" id="ARBA00022692"/>
    </source>
</evidence>
<keyword evidence="2 5" id="KW-0812">Transmembrane</keyword>
<dbReference type="InterPro" id="IPR007016">
    <property type="entry name" value="O-antigen_ligase-rel_domated"/>
</dbReference>
<keyword evidence="4 5" id="KW-0472">Membrane</keyword>
<dbReference type="Proteomes" id="UP000249910">
    <property type="component" value="Chromosome"/>
</dbReference>
<evidence type="ECO:0000256" key="1">
    <source>
        <dbReference type="ARBA" id="ARBA00004141"/>
    </source>
</evidence>
<feature type="transmembrane region" description="Helical" evidence="5">
    <location>
        <begin position="12"/>
        <end position="28"/>
    </location>
</feature>
<dbReference type="PANTHER" id="PTHR37422">
    <property type="entry name" value="TEICHURONIC ACID BIOSYNTHESIS PROTEIN TUAE"/>
    <property type="match status" value="1"/>
</dbReference>
<keyword evidence="8" id="KW-1185">Reference proteome</keyword>
<reference evidence="7 8" key="1">
    <citation type="submission" date="2017-06" db="EMBL/GenBank/DDBJ databases">
        <title>Complete genome of Francisella halioticida.</title>
        <authorList>
            <person name="Sjodin A."/>
        </authorList>
    </citation>
    <scope>NUCLEOTIDE SEQUENCE [LARGE SCALE GENOMIC DNA]</scope>
    <source>
        <strain evidence="7 8">DSM 23729</strain>
    </source>
</reference>
<feature type="domain" description="O-antigen ligase-related" evidence="6">
    <location>
        <begin position="191"/>
        <end position="346"/>
    </location>
</feature>
<feature type="transmembrane region" description="Helical" evidence="5">
    <location>
        <begin position="208"/>
        <end position="225"/>
    </location>
</feature>
<feature type="transmembrane region" description="Helical" evidence="5">
    <location>
        <begin position="67"/>
        <end position="84"/>
    </location>
</feature>
<proteinExistence type="predicted"/>
<feature type="transmembrane region" description="Helical" evidence="5">
    <location>
        <begin position="399"/>
        <end position="416"/>
    </location>
</feature>
<dbReference type="PANTHER" id="PTHR37422:SF17">
    <property type="entry name" value="O-ANTIGEN LIGASE"/>
    <property type="match status" value="1"/>
</dbReference>
<gene>
    <name evidence="7" type="ORF">CDV26_03350</name>
</gene>